<evidence type="ECO:0000256" key="3">
    <source>
        <dbReference type="ARBA" id="ARBA00022538"/>
    </source>
</evidence>
<dbReference type="Gene3D" id="1.20.120.350">
    <property type="entry name" value="Voltage-gated potassium channels. Chain C"/>
    <property type="match status" value="1"/>
</dbReference>
<keyword evidence="6" id="KW-0851">Voltage-gated channel</keyword>
<organism evidence="14">
    <name type="scientific">Trichodesmium erythraeum (strain IMS101)</name>
    <dbReference type="NCBI Taxonomy" id="203124"/>
    <lineage>
        <taxon>Bacteria</taxon>
        <taxon>Bacillati</taxon>
        <taxon>Cyanobacteriota</taxon>
        <taxon>Cyanophyceae</taxon>
        <taxon>Oscillatoriophycideae</taxon>
        <taxon>Oscillatoriales</taxon>
        <taxon>Microcoleaceae</taxon>
        <taxon>Trichodesmium</taxon>
    </lineage>
</organism>
<feature type="transmembrane region" description="Helical" evidence="12">
    <location>
        <begin position="236"/>
        <end position="261"/>
    </location>
</feature>
<evidence type="ECO:0000256" key="12">
    <source>
        <dbReference type="SAM" id="Phobius"/>
    </source>
</evidence>
<name>Q110W4_TRIEI</name>
<dbReference type="InterPro" id="IPR027359">
    <property type="entry name" value="Volt_channel_dom_sf"/>
</dbReference>
<dbReference type="HOGENOM" id="CLU_011722_1_1_3"/>
<evidence type="ECO:0000256" key="8">
    <source>
        <dbReference type="ARBA" id="ARBA00022989"/>
    </source>
</evidence>
<evidence type="ECO:0000256" key="7">
    <source>
        <dbReference type="ARBA" id="ARBA00022958"/>
    </source>
</evidence>
<evidence type="ECO:0000256" key="4">
    <source>
        <dbReference type="ARBA" id="ARBA00022692"/>
    </source>
</evidence>
<keyword evidence="8 12" id="KW-1133">Transmembrane helix</keyword>
<dbReference type="PANTHER" id="PTHR11537">
    <property type="entry name" value="VOLTAGE-GATED POTASSIUM CHANNEL"/>
    <property type="match status" value="1"/>
</dbReference>
<dbReference type="InterPro" id="IPR005821">
    <property type="entry name" value="Ion_trans_dom"/>
</dbReference>
<feature type="domain" description="Ion transport" evidence="13">
    <location>
        <begin position="44"/>
        <end position="267"/>
    </location>
</feature>
<proteinExistence type="predicted"/>
<keyword evidence="3" id="KW-0633">Potassium transport</keyword>
<dbReference type="GO" id="GO:0001508">
    <property type="term" value="P:action potential"/>
    <property type="evidence" value="ECO:0007669"/>
    <property type="project" value="TreeGrafter"/>
</dbReference>
<dbReference type="GO" id="GO:0008076">
    <property type="term" value="C:voltage-gated potassium channel complex"/>
    <property type="evidence" value="ECO:0007669"/>
    <property type="project" value="InterPro"/>
</dbReference>
<evidence type="ECO:0000313" key="14">
    <source>
        <dbReference type="EMBL" id="ABG51960.1"/>
    </source>
</evidence>
<evidence type="ECO:0000256" key="11">
    <source>
        <dbReference type="ARBA" id="ARBA00023303"/>
    </source>
</evidence>
<dbReference type="PANTHER" id="PTHR11537:SF254">
    <property type="entry name" value="POTASSIUM VOLTAGE-GATED CHANNEL PROTEIN SHAB"/>
    <property type="match status" value="1"/>
</dbReference>
<protein>
    <submittedName>
        <fullName evidence="14">Ion transport protein</fullName>
    </submittedName>
</protein>
<sequence>MISLYNIKKMINIRKKLQCQSWQENIYYIFEYSNPKNFLSLLDDLIITILTSISVIAFILDTSPKFSQHYPEQLKLIEILVTIFFTIEYLIRIWICTVNPKYNHPIYGRLRYVITPLALIDIVAILPFYLQVLFPSLEFIKFTLLLRLFRLFKISRYSESLRTIFKVIAAKKEELIATLLVVIFVLVFVSSLMFLVESEVQPNKFSSILETMWWGVVTLTTVGYGDVYPVTHLGKLLSATVAFLGIGIFALPAGIIASGFAEEVQKRRVKKIVHPVGKDIKVTSETVVGPHPDLRHHNHTKQEKEKAIAHYIDESSEIMKLCIETANKKYGNYFKNEEIIKDLAILLYYETTHKFHH</sequence>
<evidence type="ECO:0000256" key="5">
    <source>
        <dbReference type="ARBA" id="ARBA00022826"/>
    </source>
</evidence>
<evidence type="ECO:0000256" key="2">
    <source>
        <dbReference type="ARBA" id="ARBA00022448"/>
    </source>
</evidence>
<keyword evidence="4 12" id="KW-0812">Transmembrane</keyword>
<dbReference type="eggNOG" id="COG0664">
    <property type="taxonomic scope" value="Bacteria"/>
</dbReference>
<dbReference type="InterPro" id="IPR028325">
    <property type="entry name" value="VG_K_chnl"/>
</dbReference>
<comment type="subcellular location">
    <subcellularLocation>
        <location evidence="1">Membrane</location>
        <topology evidence="1">Multi-pass membrane protein</topology>
    </subcellularLocation>
</comment>
<evidence type="ECO:0000256" key="6">
    <source>
        <dbReference type="ARBA" id="ARBA00022882"/>
    </source>
</evidence>
<keyword evidence="9" id="KW-0406">Ion transport</keyword>
<dbReference type="PRINTS" id="PR00169">
    <property type="entry name" value="KCHANNEL"/>
</dbReference>
<dbReference type="SUPFAM" id="SSF81324">
    <property type="entry name" value="Voltage-gated potassium channels"/>
    <property type="match status" value="1"/>
</dbReference>
<keyword evidence="11" id="KW-0407">Ion channel</keyword>
<keyword evidence="10 12" id="KW-0472">Membrane</keyword>
<evidence type="ECO:0000256" key="10">
    <source>
        <dbReference type="ARBA" id="ARBA00023136"/>
    </source>
</evidence>
<evidence type="ECO:0000259" key="13">
    <source>
        <dbReference type="Pfam" id="PF00520"/>
    </source>
</evidence>
<dbReference type="GO" id="GO:0005249">
    <property type="term" value="F:voltage-gated potassium channel activity"/>
    <property type="evidence" value="ECO:0007669"/>
    <property type="project" value="InterPro"/>
</dbReference>
<feature type="transmembrane region" description="Helical" evidence="12">
    <location>
        <begin position="79"/>
        <end position="98"/>
    </location>
</feature>
<dbReference type="STRING" id="203124.Tery_2779"/>
<reference evidence="14" key="1">
    <citation type="submission" date="2006-06" db="EMBL/GenBank/DDBJ databases">
        <title>Complete sequence of Trichodesmium erythraeum IMS101.</title>
        <authorList>
            <consortium name="US DOE Joint Genome Institute"/>
            <person name="Copeland A."/>
            <person name="Lucas S."/>
            <person name="Lapidus A."/>
            <person name="Barry K."/>
            <person name="Detter J.C."/>
            <person name="Glavina del Rio T."/>
            <person name="Hammon N."/>
            <person name="Israni S."/>
            <person name="Dalin E."/>
            <person name="Tice H."/>
            <person name="Pitluck S."/>
            <person name="Kiss H."/>
            <person name="Munk A.C."/>
            <person name="Brettin T."/>
            <person name="Bruce D."/>
            <person name="Han C."/>
            <person name="Tapia R."/>
            <person name="Gilna P."/>
            <person name="Schmutz J."/>
            <person name="Larimer F."/>
            <person name="Land M."/>
            <person name="Hauser L."/>
            <person name="Kyrpides N."/>
            <person name="Kim E."/>
            <person name="Richardson P."/>
        </authorList>
    </citation>
    <scope>NUCLEOTIDE SEQUENCE [LARGE SCALE GENOMIC DNA]</scope>
    <source>
        <strain evidence="14">IMS101</strain>
    </source>
</reference>
<dbReference type="AlphaFoldDB" id="Q110W4"/>
<feature type="transmembrane region" description="Helical" evidence="12">
    <location>
        <begin position="110"/>
        <end position="130"/>
    </location>
</feature>
<dbReference type="Pfam" id="PF00520">
    <property type="entry name" value="Ion_trans"/>
    <property type="match status" value="1"/>
</dbReference>
<gene>
    <name evidence="14" type="ordered locus">Tery_2779</name>
</gene>
<dbReference type="Gene3D" id="1.10.287.70">
    <property type="match status" value="1"/>
</dbReference>
<evidence type="ECO:0000256" key="9">
    <source>
        <dbReference type="ARBA" id="ARBA00023065"/>
    </source>
</evidence>
<keyword evidence="5" id="KW-0631">Potassium channel</keyword>
<keyword evidence="2" id="KW-0813">Transport</keyword>
<feature type="transmembrane region" description="Helical" evidence="12">
    <location>
        <begin position="38"/>
        <end position="59"/>
    </location>
</feature>
<dbReference type="EMBL" id="CP000393">
    <property type="protein sequence ID" value="ABG51960.1"/>
    <property type="molecule type" value="Genomic_DNA"/>
</dbReference>
<keyword evidence="7" id="KW-0630">Potassium</keyword>
<feature type="transmembrane region" description="Helical" evidence="12">
    <location>
        <begin position="175"/>
        <end position="196"/>
    </location>
</feature>
<accession>Q110W4</accession>
<evidence type="ECO:0000256" key="1">
    <source>
        <dbReference type="ARBA" id="ARBA00004141"/>
    </source>
</evidence>
<dbReference type="KEGG" id="ter:Tery_2779"/>